<keyword evidence="4" id="KW-1185">Reference proteome</keyword>
<evidence type="ECO:0000313" key="4">
    <source>
        <dbReference type="Proteomes" id="UP000663870"/>
    </source>
</evidence>
<dbReference type="EMBL" id="CAJNOL010000008">
    <property type="protein sequence ID" value="CAF0734645.1"/>
    <property type="molecule type" value="Genomic_DNA"/>
</dbReference>
<gene>
    <name evidence="1" type="ORF">JXQ802_LOCUS740</name>
    <name evidence="2" type="ORF">JXQ802_LOCUS828</name>
    <name evidence="3" type="ORF">PYM288_LOCUS2169</name>
</gene>
<dbReference type="EMBL" id="CAJNOL010000009">
    <property type="protein sequence ID" value="CAF0736030.1"/>
    <property type="molecule type" value="Genomic_DNA"/>
</dbReference>
<reference evidence="1" key="1">
    <citation type="submission" date="2021-02" db="EMBL/GenBank/DDBJ databases">
        <authorList>
            <person name="Nowell W R."/>
        </authorList>
    </citation>
    <scope>NUCLEOTIDE SEQUENCE</scope>
</reference>
<dbReference type="Proteomes" id="UP000663870">
    <property type="component" value="Unassembled WGS sequence"/>
</dbReference>
<protein>
    <submittedName>
        <fullName evidence="1">Uncharacterized protein</fullName>
    </submittedName>
</protein>
<dbReference type="EMBL" id="CAJNOH010000014">
    <property type="protein sequence ID" value="CAF0752640.1"/>
    <property type="molecule type" value="Genomic_DNA"/>
</dbReference>
<proteinExistence type="predicted"/>
<evidence type="ECO:0000313" key="1">
    <source>
        <dbReference type="EMBL" id="CAF0734645.1"/>
    </source>
</evidence>
<evidence type="ECO:0000313" key="3">
    <source>
        <dbReference type="EMBL" id="CAF0752640.1"/>
    </source>
</evidence>
<name>A0A813N940_9BILA</name>
<dbReference type="AlphaFoldDB" id="A0A813N940"/>
<evidence type="ECO:0000313" key="2">
    <source>
        <dbReference type="EMBL" id="CAF0736030.1"/>
    </source>
</evidence>
<dbReference type="Proteomes" id="UP000663854">
    <property type="component" value="Unassembled WGS sequence"/>
</dbReference>
<comment type="caution">
    <text evidence="1">The sequence shown here is derived from an EMBL/GenBank/DDBJ whole genome shotgun (WGS) entry which is preliminary data.</text>
</comment>
<sequence length="136" mass="15384">MTTTINTTVENLHSNKRKFISDDEVYPPSARILSIANQVETNTITKKIKSIETERLSSSIIELDDTDDMMVCENFNLEENNKQKTDDTTNKSEAISVPKHCNGICNADASPTTLLIRCYCDPYRLNALIPYDSDIY</sequence>
<organism evidence="1 4">
    <name type="scientific">Rotaria sordida</name>
    <dbReference type="NCBI Taxonomy" id="392033"/>
    <lineage>
        <taxon>Eukaryota</taxon>
        <taxon>Metazoa</taxon>
        <taxon>Spiralia</taxon>
        <taxon>Gnathifera</taxon>
        <taxon>Rotifera</taxon>
        <taxon>Eurotatoria</taxon>
        <taxon>Bdelloidea</taxon>
        <taxon>Philodinida</taxon>
        <taxon>Philodinidae</taxon>
        <taxon>Rotaria</taxon>
    </lineage>
</organism>
<accession>A0A813N940</accession>